<gene>
    <name evidence="2" type="ORF">LPJ64_001649</name>
</gene>
<feature type="compositionally biased region" description="Low complexity" evidence="1">
    <location>
        <begin position="296"/>
        <end position="305"/>
    </location>
</feature>
<dbReference type="Proteomes" id="UP001145021">
    <property type="component" value="Unassembled WGS sequence"/>
</dbReference>
<evidence type="ECO:0000313" key="3">
    <source>
        <dbReference type="Proteomes" id="UP001145021"/>
    </source>
</evidence>
<feature type="region of interest" description="Disordered" evidence="1">
    <location>
        <begin position="284"/>
        <end position="320"/>
    </location>
</feature>
<dbReference type="Gene3D" id="1.10.10.60">
    <property type="entry name" value="Homeodomain-like"/>
    <property type="match status" value="1"/>
</dbReference>
<reference evidence="2" key="1">
    <citation type="submission" date="2022-07" db="EMBL/GenBank/DDBJ databases">
        <title>Phylogenomic reconstructions and comparative analyses of Kickxellomycotina fungi.</title>
        <authorList>
            <person name="Reynolds N.K."/>
            <person name="Stajich J.E."/>
            <person name="Barry K."/>
            <person name="Grigoriev I.V."/>
            <person name="Crous P."/>
            <person name="Smith M.E."/>
        </authorList>
    </citation>
    <scope>NUCLEOTIDE SEQUENCE</scope>
    <source>
        <strain evidence="2">NBRC 105413</strain>
    </source>
</reference>
<dbReference type="SUPFAM" id="SSF46689">
    <property type="entry name" value="Homeodomain-like"/>
    <property type="match status" value="1"/>
</dbReference>
<evidence type="ECO:0000313" key="2">
    <source>
        <dbReference type="EMBL" id="KAJ1646905.1"/>
    </source>
</evidence>
<keyword evidence="3" id="KW-1185">Reference proteome</keyword>
<dbReference type="EMBL" id="JANBOH010000045">
    <property type="protein sequence ID" value="KAJ1646905.1"/>
    <property type="molecule type" value="Genomic_DNA"/>
</dbReference>
<accession>A0A9W7XNL4</accession>
<dbReference type="AlphaFoldDB" id="A0A9W7XNL4"/>
<comment type="caution">
    <text evidence="2">The sequence shown here is derived from an EMBL/GenBank/DDBJ whole genome shotgun (WGS) entry which is preliminary data.</text>
</comment>
<evidence type="ECO:0000256" key="1">
    <source>
        <dbReference type="SAM" id="MobiDB-lite"/>
    </source>
</evidence>
<sequence length="432" mass="47101">MTPASSTASTPEEQPYNTFLYEQMSQESLSTLLSYHHHHHHHHRNLHFLSVSSSTPFITHSPLLMSSANQGWTPVLTDTTNTPVVQNNAAAAIAAHGNFHGISGISPELLVADMGGTSHYATHFPPLSSVSAAQPTSLVSDYTTAAGNSGLFLPATISTANVPMGVGLGIFGDISVPASHRNIAEATLAMSSYPQIPGVQDMDVRSYPFSPTMNKHRPNGSLGFDMETAAKLSDVLAVIEDSECSAAKETALEHLSPASIDAPKNSNAQKTAGADALGCKLQHDSHMNENKGNQASTISSTSSSSFVLPDDGDSSSASSFEGIPDDCVKLQRQTMSKRQQMSFCRYLLDHPGRPFPKEADRFKLTVDKGVTKKRFYWWFSNQRHRSFKCSVVNGKRQYIPKIQFYRMCVRLGVLAPECVPTEFRSLLKKRKK</sequence>
<evidence type="ECO:0008006" key="4">
    <source>
        <dbReference type="Google" id="ProtNLM"/>
    </source>
</evidence>
<proteinExistence type="predicted"/>
<dbReference type="InterPro" id="IPR009057">
    <property type="entry name" value="Homeodomain-like_sf"/>
</dbReference>
<organism evidence="2 3">
    <name type="scientific">Coemansia asiatica</name>
    <dbReference type="NCBI Taxonomy" id="1052880"/>
    <lineage>
        <taxon>Eukaryota</taxon>
        <taxon>Fungi</taxon>
        <taxon>Fungi incertae sedis</taxon>
        <taxon>Zoopagomycota</taxon>
        <taxon>Kickxellomycotina</taxon>
        <taxon>Kickxellomycetes</taxon>
        <taxon>Kickxellales</taxon>
        <taxon>Kickxellaceae</taxon>
        <taxon>Coemansia</taxon>
    </lineage>
</organism>
<protein>
    <recommendedName>
        <fullName evidence="4">Homeobox domain-containing protein</fullName>
    </recommendedName>
</protein>
<name>A0A9W7XNL4_9FUNG</name>